<dbReference type="EMBL" id="JASCXX010000007">
    <property type="protein sequence ID" value="MDI6448830.1"/>
    <property type="molecule type" value="Genomic_DNA"/>
</dbReference>
<feature type="domain" description="Transposase IS200-like" evidence="1">
    <location>
        <begin position="21"/>
        <end position="163"/>
    </location>
</feature>
<dbReference type="InterPro" id="IPR002686">
    <property type="entry name" value="Transposase_17"/>
</dbReference>
<keyword evidence="3" id="KW-1185">Reference proteome</keyword>
<dbReference type="GO" id="GO:0043565">
    <property type="term" value="F:sequence-specific DNA binding"/>
    <property type="evidence" value="ECO:0007669"/>
    <property type="project" value="TreeGrafter"/>
</dbReference>
<organism evidence="2 3">
    <name type="scientific">Anaerobaca lacustris</name>
    <dbReference type="NCBI Taxonomy" id="3044600"/>
    <lineage>
        <taxon>Bacteria</taxon>
        <taxon>Pseudomonadati</taxon>
        <taxon>Planctomycetota</taxon>
        <taxon>Phycisphaerae</taxon>
        <taxon>Sedimentisphaerales</taxon>
        <taxon>Anaerobacaceae</taxon>
        <taxon>Anaerobaca</taxon>
    </lineage>
</organism>
<dbReference type="InterPro" id="IPR052715">
    <property type="entry name" value="RAYT_transposase"/>
</dbReference>
<dbReference type="SMART" id="SM01321">
    <property type="entry name" value="Y1_Tnp"/>
    <property type="match status" value="1"/>
</dbReference>
<reference evidence="2" key="1">
    <citation type="submission" date="2023-05" db="EMBL/GenBank/DDBJ databases">
        <title>Anaerotaeda fermentans gen. nov., sp. nov., a novel anaerobic planctomycete of the new family within the order Sedimentisphaerales isolated from Taman Peninsula, Russia.</title>
        <authorList>
            <person name="Khomyakova M.A."/>
            <person name="Merkel A.Y."/>
            <person name="Slobodkin A.I."/>
        </authorList>
    </citation>
    <scope>NUCLEOTIDE SEQUENCE</scope>
    <source>
        <strain evidence="2">M17dextr</strain>
    </source>
</reference>
<dbReference type="PANTHER" id="PTHR36966">
    <property type="entry name" value="REP-ASSOCIATED TYROSINE TRANSPOSASE"/>
    <property type="match status" value="1"/>
</dbReference>
<dbReference type="PANTHER" id="PTHR36966:SF1">
    <property type="entry name" value="REP-ASSOCIATED TYROSINE TRANSPOSASE"/>
    <property type="match status" value="1"/>
</dbReference>
<protein>
    <recommendedName>
        <fullName evidence="1">Transposase IS200-like domain-containing protein</fullName>
    </recommendedName>
</protein>
<dbReference type="Proteomes" id="UP001431776">
    <property type="component" value="Unassembled WGS sequence"/>
</dbReference>
<dbReference type="RefSeq" id="WP_349244241.1">
    <property type="nucleotide sequence ID" value="NZ_JASCXX010000007.1"/>
</dbReference>
<dbReference type="InterPro" id="IPR036515">
    <property type="entry name" value="Transposase_17_sf"/>
</dbReference>
<dbReference type="AlphaFoldDB" id="A0AAW6TTF4"/>
<accession>A0AAW6TTF4</accession>
<dbReference type="GO" id="GO:0004803">
    <property type="term" value="F:transposase activity"/>
    <property type="evidence" value="ECO:0007669"/>
    <property type="project" value="InterPro"/>
</dbReference>
<gene>
    <name evidence="2" type="ORF">QJ522_07210</name>
</gene>
<evidence type="ECO:0000313" key="3">
    <source>
        <dbReference type="Proteomes" id="UP001431776"/>
    </source>
</evidence>
<sequence>MVYDARKHHRRSIRWFAYDYAQAGAYFVTICTADRQGPLGRVEGTEVRLSRFGQIAEACWRAIPEHFEDVALDAFVVMPNHVHGIVVICDGRARHASPLPATPKGPGRRSVGSIVGAYKSAVCRRVNAIGGTPGAALWQRNYYEHVIRNERQLNHIRRYTADNPANWMLDHENPQGRCYGQSEKQQSFTY</sequence>
<evidence type="ECO:0000313" key="2">
    <source>
        <dbReference type="EMBL" id="MDI6448830.1"/>
    </source>
</evidence>
<dbReference type="GO" id="GO:0006313">
    <property type="term" value="P:DNA transposition"/>
    <property type="evidence" value="ECO:0007669"/>
    <property type="project" value="InterPro"/>
</dbReference>
<proteinExistence type="predicted"/>
<dbReference type="Gene3D" id="3.30.70.1290">
    <property type="entry name" value="Transposase IS200-like"/>
    <property type="match status" value="1"/>
</dbReference>
<comment type="caution">
    <text evidence="2">The sequence shown here is derived from an EMBL/GenBank/DDBJ whole genome shotgun (WGS) entry which is preliminary data.</text>
</comment>
<name>A0AAW6TTF4_9BACT</name>
<dbReference type="SUPFAM" id="SSF143422">
    <property type="entry name" value="Transposase IS200-like"/>
    <property type="match status" value="1"/>
</dbReference>
<evidence type="ECO:0000259" key="1">
    <source>
        <dbReference type="SMART" id="SM01321"/>
    </source>
</evidence>